<dbReference type="OrthoDB" id="213488at2157"/>
<dbReference type="STRING" id="660517.SAMN04487946_101672"/>
<accession>A0A1H3DMY4</accession>
<dbReference type="RefSeq" id="WP_089765091.1">
    <property type="nucleotide sequence ID" value="NZ_FNPB01000001.1"/>
</dbReference>
<dbReference type="Pfam" id="PF00582">
    <property type="entry name" value="Usp"/>
    <property type="match status" value="1"/>
</dbReference>
<protein>
    <submittedName>
        <fullName evidence="2">Universal stress protein family protein</fullName>
    </submittedName>
</protein>
<organism evidence="2 3">
    <name type="scientific">Halobellus clavatus</name>
    <dbReference type="NCBI Taxonomy" id="660517"/>
    <lineage>
        <taxon>Archaea</taxon>
        <taxon>Methanobacteriati</taxon>
        <taxon>Methanobacteriota</taxon>
        <taxon>Stenosarchaea group</taxon>
        <taxon>Halobacteria</taxon>
        <taxon>Halobacteriales</taxon>
        <taxon>Haloferacaceae</taxon>
        <taxon>Halobellus</taxon>
    </lineage>
</organism>
<evidence type="ECO:0000313" key="2">
    <source>
        <dbReference type="EMBL" id="SDX67766.1"/>
    </source>
</evidence>
<proteinExistence type="predicted"/>
<dbReference type="SUPFAM" id="SSF52402">
    <property type="entry name" value="Adenine nucleotide alpha hydrolases-like"/>
    <property type="match status" value="1"/>
</dbReference>
<dbReference type="Proteomes" id="UP000199170">
    <property type="component" value="Unassembled WGS sequence"/>
</dbReference>
<dbReference type="AlphaFoldDB" id="A0A1H3DMY4"/>
<keyword evidence="3" id="KW-1185">Reference proteome</keyword>
<name>A0A1H3DMY4_9EURY</name>
<feature type="domain" description="UspA" evidence="1">
    <location>
        <begin position="2"/>
        <end position="123"/>
    </location>
</feature>
<dbReference type="InterPro" id="IPR006016">
    <property type="entry name" value="UspA"/>
</dbReference>
<evidence type="ECO:0000313" key="3">
    <source>
        <dbReference type="Proteomes" id="UP000199170"/>
    </source>
</evidence>
<sequence length="123" mass="12861">MRILLGIGSADDSLQALERTAERAAEADDEVTVAIIDDDGPRGVGEIEAAVDGTLDGWGITAEIRHVESETDPGSELVEIAESEGFDRIVIGGGTTSPMGKIQLGSTAEFVLLNSHVSVTLVR</sequence>
<gene>
    <name evidence="2" type="ORF">SAMN04487946_101672</name>
</gene>
<reference evidence="3" key="1">
    <citation type="submission" date="2016-10" db="EMBL/GenBank/DDBJ databases">
        <authorList>
            <person name="Varghese N."/>
            <person name="Submissions S."/>
        </authorList>
    </citation>
    <scope>NUCLEOTIDE SEQUENCE [LARGE SCALE GENOMIC DNA]</scope>
    <source>
        <strain evidence="3">CGMCC 1.10118</strain>
    </source>
</reference>
<evidence type="ECO:0000259" key="1">
    <source>
        <dbReference type="Pfam" id="PF00582"/>
    </source>
</evidence>
<dbReference type="Gene3D" id="3.40.50.620">
    <property type="entry name" value="HUPs"/>
    <property type="match status" value="1"/>
</dbReference>
<dbReference type="EMBL" id="FNPB01000001">
    <property type="protein sequence ID" value="SDX67766.1"/>
    <property type="molecule type" value="Genomic_DNA"/>
</dbReference>
<dbReference type="CDD" id="cd00293">
    <property type="entry name" value="USP-like"/>
    <property type="match status" value="1"/>
</dbReference>
<dbReference type="InterPro" id="IPR014729">
    <property type="entry name" value="Rossmann-like_a/b/a_fold"/>
</dbReference>